<feature type="transmembrane region" description="Helical" evidence="2">
    <location>
        <begin position="273"/>
        <end position="291"/>
    </location>
</feature>
<evidence type="ECO:0008006" key="5">
    <source>
        <dbReference type="Google" id="ProtNLM"/>
    </source>
</evidence>
<evidence type="ECO:0000256" key="2">
    <source>
        <dbReference type="SAM" id="Phobius"/>
    </source>
</evidence>
<name>A0A367XZL8_9ASCO</name>
<reference evidence="3 4" key="1">
    <citation type="submission" date="2018-06" db="EMBL/GenBank/DDBJ databases">
        <title>Whole genome sequencing of Candida tropicalis (genome annotated by CSBL at Korea University).</title>
        <authorList>
            <person name="Ahn J."/>
        </authorList>
    </citation>
    <scope>NUCLEOTIDE SEQUENCE [LARGE SCALE GENOMIC DNA]</scope>
    <source>
        <strain evidence="3 4">ATCC 20962</strain>
    </source>
</reference>
<evidence type="ECO:0000313" key="4">
    <source>
        <dbReference type="Proteomes" id="UP000253472"/>
    </source>
</evidence>
<dbReference type="PANTHER" id="PTHR41807:SF1">
    <property type="entry name" value="GLUTATHIONE TRANSFERASE 3"/>
    <property type="match status" value="1"/>
</dbReference>
<dbReference type="AlphaFoldDB" id="A0A367XZL8"/>
<protein>
    <recommendedName>
        <fullName evidence="5">Rho termination factor N-terminal domain-containing protein</fullName>
    </recommendedName>
</protein>
<keyword evidence="4" id="KW-1185">Reference proteome</keyword>
<feature type="region of interest" description="Disordered" evidence="1">
    <location>
        <begin position="41"/>
        <end position="124"/>
    </location>
</feature>
<dbReference type="InterPro" id="IPR038872">
    <property type="entry name" value="Put_GTT3"/>
</dbReference>
<feature type="compositionally biased region" description="Acidic residues" evidence="1">
    <location>
        <begin position="58"/>
        <end position="118"/>
    </location>
</feature>
<dbReference type="EMBL" id="QLNQ01000028">
    <property type="protein sequence ID" value="RCK58221.1"/>
    <property type="molecule type" value="Genomic_DNA"/>
</dbReference>
<dbReference type="OrthoDB" id="4034134at2759"/>
<dbReference type="PANTHER" id="PTHR41807">
    <property type="entry name" value="GLUTATHIONE TRANSFERASE 3"/>
    <property type="match status" value="1"/>
</dbReference>
<evidence type="ECO:0000256" key="1">
    <source>
        <dbReference type="SAM" id="MobiDB-lite"/>
    </source>
</evidence>
<dbReference type="GO" id="GO:0016020">
    <property type="term" value="C:membrane"/>
    <property type="evidence" value="ECO:0007669"/>
    <property type="project" value="TreeGrafter"/>
</dbReference>
<feature type="transmembrane region" description="Helical" evidence="2">
    <location>
        <begin position="235"/>
        <end position="253"/>
    </location>
</feature>
<gene>
    <name evidence="3" type="ORF">Cantr_06833</name>
</gene>
<comment type="caution">
    <text evidence="3">The sequence shown here is derived from an EMBL/GenBank/DDBJ whole genome shotgun (WGS) entry which is preliminary data.</text>
</comment>
<dbReference type="STRING" id="5486.A0A367XZL8"/>
<sequence length="350" mass="39813">MSELNKLNKADLTKLLRSFGGAGVSKFNKKQLIDQIESHIEAHPEDYDVVQKVLNGDDQGDDEDEEDDDIVEIEQEEVEVAVEPKEEEDEEDEEEEDEEEEEEEEEEEGEENDEDDKDYEAPPPLNLKEWVLDPIIAKSEDAIDIFYNFTDCVGITYLRESEKLRDQLSSTVTLNYGQLLLEFAVFIYNFTTIVPLNENQLIHQFFFDNLPYLSTTTLPTIEVSELLSHKALTTFVIWVLSSVVVPAAVSYFVNFTSRIVEIEDDEYLFRIHSFDPFIFALAKVLSYYAVGQAGLIGFRQADCLISGLVNKSLVNLGLYLAYASNSLGNLPYVLGGVNVLIAIYAQFEEY</sequence>
<keyword evidence="2" id="KW-0812">Transmembrane</keyword>
<evidence type="ECO:0000313" key="3">
    <source>
        <dbReference type="EMBL" id="RCK58221.1"/>
    </source>
</evidence>
<feature type="transmembrane region" description="Helical" evidence="2">
    <location>
        <begin position="329"/>
        <end position="347"/>
    </location>
</feature>
<proteinExistence type="predicted"/>
<organism evidence="3 4">
    <name type="scientific">Candida viswanathii</name>
    <dbReference type="NCBI Taxonomy" id="5486"/>
    <lineage>
        <taxon>Eukaryota</taxon>
        <taxon>Fungi</taxon>
        <taxon>Dikarya</taxon>
        <taxon>Ascomycota</taxon>
        <taxon>Saccharomycotina</taxon>
        <taxon>Pichiomycetes</taxon>
        <taxon>Debaryomycetaceae</taxon>
        <taxon>Candida/Lodderomyces clade</taxon>
        <taxon>Candida</taxon>
    </lineage>
</organism>
<keyword evidence="2" id="KW-1133">Transmembrane helix</keyword>
<accession>A0A367XZL8</accession>
<dbReference type="Proteomes" id="UP000253472">
    <property type="component" value="Unassembled WGS sequence"/>
</dbReference>
<keyword evidence="2" id="KW-0472">Membrane</keyword>